<dbReference type="Pfam" id="PF00923">
    <property type="entry name" value="TAL_FSA"/>
    <property type="match status" value="1"/>
</dbReference>
<proteinExistence type="predicted"/>
<dbReference type="SUPFAM" id="SSF51569">
    <property type="entry name" value="Aldolase"/>
    <property type="match status" value="1"/>
</dbReference>
<feature type="compositionally biased region" description="Basic and acidic residues" evidence="2">
    <location>
        <begin position="118"/>
        <end position="127"/>
    </location>
</feature>
<dbReference type="InterPro" id="IPR013785">
    <property type="entry name" value="Aldolase_TIM"/>
</dbReference>
<dbReference type="Gene3D" id="1.20.5.170">
    <property type="match status" value="1"/>
</dbReference>
<feature type="compositionally biased region" description="Low complexity" evidence="2">
    <location>
        <begin position="170"/>
        <end position="179"/>
    </location>
</feature>
<organism evidence="4 5">
    <name type="scientific">Mycena chlorophos</name>
    <name type="common">Agaric fungus</name>
    <name type="synonym">Agaricus chlorophos</name>
    <dbReference type="NCBI Taxonomy" id="658473"/>
    <lineage>
        <taxon>Eukaryota</taxon>
        <taxon>Fungi</taxon>
        <taxon>Dikarya</taxon>
        <taxon>Basidiomycota</taxon>
        <taxon>Agaricomycotina</taxon>
        <taxon>Agaricomycetes</taxon>
        <taxon>Agaricomycetidae</taxon>
        <taxon>Agaricales</taxon>
        <taxon>Marasmiineae</taxon>
        <taxon>Mycenaceae</taxon>
        <taxon>Mycena</taxon>
    </lineage>
</organism>
<name>A0ABQ0LAG7_MYCCL</name>
<feature type="region of interest" description="Disordered" evidence="2">
    <location>
        <begin position="347"/>
        <end position="441"/>
    </location>
</feature>
<feature type="region of interest" description="Disordered" evidence="2">
    <location>
        <begin position="1"/>
        <end position="30"/>
    </location>
</feature>
<sequence>MSSVPGTAQAAERPERSRNAKAQARHRAKRKAYIEQLEQTVTKLQTALGFSPEQVAALPPPLVKIRELEQENTRLAKENDELHRALAEAGINPATGTRMGMDSLGRRASPLGTATYGDPHRTSERDFKRRKVEGTMDDYMPPSVHHHHDLARPPPLTIPPSHHYPPPPSSSSSTPASLFLPPPTAPPGAQPFPGTATPSGGSSSTSTSSPPFSPATMHAQHAQAHSPIGHRPPSIPHGMQPQYATTTNGPGGGAYGSVKAEDDNYSSSNHSPHGHSSHSGHGHYSLPPFSQTLPDHGHPLENARGRVGKGFLPPRSGAQTDVDHIVLVAHFRKQQLDTELFLEEKDGRDRDRKQKRKRRGLSDVKNAGNNGGMEQREIERGNRVRRVSVAVSSGGNLNAGGSRKVAETRSSNSRPHQINTTKFPSTGTPIAKGPRPPLVVLPRPPPPKTGPLLRRQLQNEQTLILGDTLDLCALFVQDVSGTVITPENLFHALSMREMAEGTGKGLGDVDAHYHLSVAIQEVLEQRFPNYVPDTDRPDARMVQDTLERLVVEVAAAVHERTTAPVILCVDPKRHRDAMGIVRSAKRMISLLVGPKAVSKHYFILSVVATEDGVKAVQKLRADGLYTSLLLVSSLRHACVCVEARAAMISIAVAPLLEAHEQRLGRTFPDLLTHPGIQEILAIIHYFKRHKLMTRFFGTDFRRLPEVARPGSLEATRKAHETAAARAANTEFPSTILENSPDGFMRALSKTARAEIRETMEPELARMQEFVRRVEDVIRKELTRVLAMRKTPVEELPVWGVVFPDMPSQSQA</sequence>
<feature type="compositionally biased region" description="Low complexity" evidence="2">
    <location>
        <begin position="191"/>
        <end position="216"/>
    </location>
</feature>
<feature type="region of interest" description="Disordered" evidence="2">
    <location>
        <begin position="86"/>
        <end position="318"/>
    </location>
</feature>
<dbReference type="Gene3D" id="3.20.20.70">
    <property type="entry name" value="Aldolase class I"/>
    <property type="match status" value="1"/>
</dbReference>
<feature type="compositionally biased region" description="Basic and acidic residues" evidence="2">
    <location>
        <begin position="295"/>
        <end position="304"/>
    </location>
</feature>
<dbReference type="Proteomes" id="UP000815677">
    <property type="component" value="Unassembled WGS sequence"/>
</dbReference>
<evidence type="ECO:0000256" key="2">
    <source>
        <dbReference type="SAM" id="MobiDB-lite"/>
    </source>
</evidence>
<dbReference type="PROSITE" id="PS00036">
    <property type="entry name" value="BZIP_BASIC"/>
    <property type="match status" value="1"/>
</dbReference>
<dbReference type="CDD" id="cd14686">
    <property type="entry name" value="bZIP"/>
    <property type="match status" value="1"/>
</dbReference>
<dbReference type="InterPro" id="IPR001585">
    <property type="entry name" value="TAL/FSA"/>
</dbReference>
<dbReference type="EMBL" id="DF844288">
    <property type="protein sequence ID" value="GAT48139.1"/>
    <property type="molecule type" value="Genomic_DNA"/>
</dbReference>
<evidence type="ECO:0000259" key="3">
    <source>
        <dbReference type="PROSITE" id="PS00036"/>
    </source>
</evidence>
<dbReference type="InterPro" id="IPR004827">
    <property type="entry name" value="bZIP"/>
</dbReference>
<feature type="compositionally biased region" description="Basic residues" evidence="2">
    <location>
        <begin position="272"/>
        <end position="281"/>
    </location>
</feature>
<feature type="compositionally biased region" description="Pro residues" evidence="2">
    <location>
        <begin position="180"/>
        <end position="190"/>
    </location>
</feature>
<feature type="compositionally biased region" description="Low complexity" evidence="2">
    <location>
        <begin position="387"/>
        <end position="396"/>
    </location>
</feature>
<feature type="domain" description="BZIP" evidence="3">
    <location>
        <begin position="16"/>
        <end position="29"/>
    </location>
</feature>
<feature type="compositionally biased region" description="Pro residues" evidence="2">
    <location>
        <begin position="152"/>
        <end position="169"/>
    </location>
</feature>
<dbReference type="PANTHER" id="PTHR10683">
    <property type="entry name" value="TRANSALDOLASE"/>
    <property type="match status" value="1"/>
</dbReference>
<accession>A0ABQ0LAG7</accession>
<evidence type="ECO:0000313" key="4">
    <source>
        <dbReference type="EMBL" id="GAT48139.1"/>
    </source>
</evidence>
<feature type="compositionally biased region" description="Polar residues" evidence="2">
    <location>
        <begin position="408"/>
        <end position="428"/>
    </location>
</feature>
<gene>
    <name evidence="4" type="ORF">MCHLO_05571</name>
</gene>
<protein>
    <recommendedName>
        <fullName evidence="3">BZIP domain-containing protein</fullName>
    </recommendedName>
</protein>
<reference evidence="4" key="1">
    <citation type="submission" date="2014-09" db="EMBL/GenBank/DDBJ databases">
        <title>Genome sequence of the luminous mushroom Mycena chlorophos for searching fungal bioluminescence genes.</title>
        <authorList>
            <person name="Tanaka Y."/>
            <person name="Kasuga D."/>
            <person name="Oba Y."/>
            <person name="Hase S."/>
            <person name="Sato K."/>
            <person name="Oba Y."/>
            <person name="Sakakibara Y."/>
        </authorList>
    </citation>
    <scope>NUCLEOTIDE SEQUENCE</scope>
</reference>
<evidence type="ECO:0000313" key="5">
    <source>
        <dbReference type="Proteomes" id="UP000815677"/>
    </source>
</evidence>
<keyword evidence="5" id="KW-1185">Reference proteome</keyword>
<evidence type="ECO:0000256" key="1">
    <source>
        <dbReference type="ARBA" id="ARBA00023270"/>
    </source>
</evidence>
<keyword evidence="1" id="KW-0704">Schiff base</keyword>